<dbReference type="Pfam" id="PF10073">
    <property type="entry name" value="GapR_DNA-bd"/>
    <property type="match status" value="1"/>
</dbReference>
<organism evidence="3 4">
    <name type="scientific">Amaricoccus solimangrovi</name>
    <dbReference type="NCBI Taxonomy" id="2589815"/>
    <lineage>
        <taxon>Bacteria</taxon>
        <taxon>Pseudomonadati</taxon>
        <taxon>Pseudomonadota</taxon>
        <taxon>Alphaproteobacteria</taxon>
        <taxon>Rhodobacterales</taxon>
        <taxon>Paracoccaceae</taxon>
        <taxon>Amaricoccus</taxon>
    </lineage>
</organism>
<evidence type="ECO:0000259" key="2">
    <source>
        <dbReference type="Pfam" id="PF10073"/>
    </source>
</evidence>
<keyword evidence="1" id="KW-0175">Coiled coil</keyword>
<protein>
    <submittedName>
        <fullName evidence="3">DUF2312 domain-containing protein</fullName>
    </submittedName>
</protein>
<reference evidence="3 4" key="1">
    <citation type="submission" date="2019-06" db="EMBL/GenBank/DDBJ databases">
        <title>A novel bacterium of genus Amaricoccus, isolated from marine sediment.</title>
        <authorList>
            <person name="Huang H."/>
            <person name="Mo K."/>
            <person name="Hu Y."/>
        </authorList>
    </citation>
    <scope>NUCLEOTIDE SEQUENCE [LARGE SCALE GENOMIC DNA]</scope>
    <source>
        <strain evidence="3 4">HB172011</strain>
    </source>
</reference>
<evidence type="ECO:0000313" key="4">
    <source>
        <dbReference type="Proteomes" id="UP000319255"/>
    </source>
</evidence>
<name>A0A501WHS2_9RHOB</name>
<feature type="coiled-coil region" evidence="1">
    <location>
        <begin position="17"/>
        <end position="47"/>
    </location>
</feature>
<feature type="domain" description="GapR-like DNA-binding" evidence="2">
    <location>
        <begin position="14"/>
        <end position="84"/>
    </location>
</feature>
<proteinExistence type="predicted"/>
<dbReference type="NCBIfam" id="NF010247">
    <property type="entry name" value="PRK13694.1"/>
    <property type="match status" value="1"/>
</dbReference>
<keyword evidence="4" id="KW-1185">Reference proteome</keyword>
<dbReference type="InterPro" id="IPR046367">
    <property type="entry name" value="GapR-like_DNA-bd"/>
</dbReference>
<evidence type="ECO:0000313" key="3">
    <source>
        <dbReference type="EMBL" id="TPE48332.1"/>
    </source>
</evidence>
<dbReference type="RefSeq" id="WP_140455570.1">
    <property type="nucleotide sequence ID" value="NZ_VFRP01000023.1"/>
</dbReference>
<accession>A0A501WHS2</accession>
<gene>
    <name evidence="3" type="ORF">FJM51_18020</name>
</gene>
<dbReference type="AlphaFoldDB" id="A0A501WHS2"/>
<comment type="caution">
    <text evidence="3">The sequence shown here is derived from an EMBL/GenBank/DDBJ whole genome shotgun (WGS) entry which is preliminary data.</text>
</comment>
<evidence type="ECO:0000256" key="1">
    <source>
        <dbReference type="SAM" id="Coils"/>
    </source>
</evidence>
<dbReference type="OrthoDB" id="9813793at2"/>
<dbReference type="EMBL" id="VFRP01000023">
    <property type="protein sequence ID" value="TPE48332.1"/>
    <property type="molecule type" value="Genomic_DNA"/>
</dbReference>
<sequence>MIEDDAPSAYKVTAGELRQFIERYERLDEEKKAIAEHQKEVMAEAKARGYDTKVLRKLIALRKKDPADVSEEEAILEVYKEALGMN</sequence>
<dbReference type="Proteomes" id="UP000319255">
    <property type="component" value="Unassembled WGS sequence"/>
</dbReference>
<dbReference type="GO" id="GO:0003677">
    <property type="term" value="F:DNA binding"/>
    <property type="evidence" value="ECO:0007669"/>
    <property type="project" value="InterPro"/>
</dbReference>